<evidence type="ECO:0000313" key="1">
    <source>
        <dbReference type="EMBL" id="SPX51703.1"/>
    </source>
</evidence>
<evidence type="ECO:0000313" key="2">
    <source>
        <dbReference type="Proteomes" id="UP000251123"/>
    </source>
</evidence>
<accession>A0A2X1Q840</accession>
<reference evidence="1 2" key="1">
    <citation type="submission" date="2018-06" db="EMBL/GenBank/DDBJ databases">
        <authorList>
            <consortium name="Pathogen Informatics"/>
            <person name="Doyle S."/>
        </authorList>
    </citation>
    <scope>NUCLEOTIDE SEQUENCE [LARGE SCALE GENOMIC DNA]</scope>
    <source>
        <strain evidence="1 2">NCTC9601</strain>
    </source>
</reference>
<dbReference type="AlphaFoldDB" id="A0A2X1Q840"/>
<proteinExistence type="predicted"/>
<name>A0A2X1Q840_KLEPN</name>
<dbReference type="Proteomes" id="UP000251123">
    <property type="component" value="Unassembled WGS sequence"/>
</dbReference>
<gene>
    <name evidence="1" type="ORF">NCTC9601_00275</name>
</gene>
<organism evidence="1 2">
    <name type="scientific">Klebsiella pneumoniae</name>
    <dbReference type="NCBI Taxonomy" id="573"/>
    <lineage>
        <taxon>Bacteria</taxon>
        <taxon>Pseudomonadati</taxon>
        <taxon>Pseudomonadota</taxon>
        <taxon>Gammaproteobacteria</taxon>
        <taxon>Enterobacterales</taxon>
        <taxon>Enterobacteriaceae</taxon>
        <taxon>Klebsiella/Raoultella group</taxon>
        <taxon>Klebsiella</taxon>
        <taxon>Klebsiella pneumoniae complex</taxon>
    </lineage>
</organism>
<dbReference type="GO" id="GO:0003677">
    <property type="term" value="F:DNA binding"/>
    <property type="evidence" value="ECO:0007669"/>
    <property type="project" value="UniProtKB-KW"/>
</dbReference>
<sequence length="31" mass="3225">MISDANKAVNDLASIVPLLGGSSSEPVHRFV</sequence>
<keyword evidence="1" id="KW-0238">DNA-binding</keyword>
<protein>
    <submittedName>
        <fullName evidence="1">Putative DNA-binding protein</fullName>
    </submittedName>
</protein>
<dbReference type="EMBL" id="UASN01000002">
    <property type="protein sequence ID" value="SPX51703.1"/>
    <property type="molecule type" value="Genomic_DNA"/>
</dbReference>